<name>A0A5C6XEB3_9DELT</name>
<reference evidence="1 2" key="1">
    <citation type="submission" date="2019-08" db="EMBL/GenBank/DDBJ databases">
        <title>Bradymonadales sp. TMQ2.</title>
        <authorList>
            <person name="Liang Q."/>
        </authorList>
    </citation>
    <scope>NUCLEOTIDE SEQUENCE [LARGE SCALE GENOMIC DNA]</scope>
    <source>
        <strain evidence="1 2">TMQ2</strain>
    </source>
</reference>
<dbReference type="EMBL" id="VOSL01000025">
    <property type="protein sequence ID" value="TXD39747.1"/>
    <property type="molecule type" value="Genomic_DNA"/>
</dbReference>
<dbReference type="Proteomes" id="UP000321046">
    <property type="component" value="Unassembled WGS sequence"/>
</dbReference>
<proteinExistence type="predicted"/>
<protein>
    <submittedName>
        <fullName evidence="1">Uncharacterized protein</fullName>
    </submittedName>
</protein>
<sequence>MASTDWTFLNDGLDIATVDRGVTANVARPPGGGSFLAWSIPAKTRKRFAVALKQRRRTSRSFGGARNEISRVSGYVQRRSSRTPRPVLSRSRVRSVTPSWYPTISAISSTL</sequence>
<dbReference type="OrthoDB" id="5384054at2"/>
<gene>
    <name evidence="1" type="ORF">FRC96_05595</name>
</gene>
<dbReference type="AlphaFoldDB" id="A0A5C6XEB3"/>
<organism evidence="1 2">
    <name type="scientific">Lujinxingia vulgaris</name>
    <dbReference type="NCBI Taxonomy" id="2600176"/>
    <lineage>
        <taxon>Bacteria</taxon>
        <taxon>Deltaproteobacteria</taxon>
        <taxon>Bradymonadales</taxon>
        <taxon>Lujinxingiaceae</taxon>
        <taxon>Lujinxingia</taxon>
    </lineage>
</organism>
<evidence type="ECO:0000313" key="1">
    <source>
        <dbReference type="EMBL" id="TXD39747.1"/>
    </source>
</evidence>
<accession>A0A5C6XEB3</accession>
<evidence type="ECO:0000313" key="2">
    <source>
        <dbReference type="Proteomes" id="UP000321046"/>
    </source>
</evidence>
<comment type="caution">
    <text evidence="1">The sequence shown here is derived from an EMBL/GenBank/DDBJ whole genome shotgun (WGS) entry which is preliminary data.</text>
</comment>